<dbReference type="RefSeq" id="WP_187749283.1">
    <property type="nucleotide sequence ID" value="NZ_CP060828.1"/>
</dbReference>
<keyword evidence="4" id="KW-1185">Reference proteome</keyword>
<protein>
    <submittedName>
        <fullName evidence="3">VOC family protein</fullName>
    </submittedName>
</protein>
<dbReference type="InterPro" id="IPR037523">
    <property type="entry name" value="VOC_core"/>
</dbReference>
<reference evidence="3 4" key="1">
    <citation type="submission" date="2020-08" db="EMBL/GenBank/DDBJ databases">
        <title>A novel species.</title>
        <authorList>
            <person name="Gao J."/>
        </authorList>
    </citation>
    <scope>NUCLEOTIDE SEQUENCE [LARGE SCALE GENOMIC DNA]</scope>
    <source>
        <strain evidence="3 4">CRXT-G-22</strain>
    </source>
</reference>
<dbReference type="PANTHER" id="PTHR35908">
    <property type="entry name" value="HYPOTHETICAL FUSION PROTEIN"/>
    <property type="match status" value="1"/>
</dbReference>
<dbReference type="InterPro" id="IPR041581">
    <property type="entry name" value="Glyoxalase_6"/>
</dbReference>
<dbReference type="EMBL" id="CP060828">
    <property type="protein sequence ID" value="QNP72327.1"/>
    <property type="molecule type" value="Genomic_DNA"/>
</dbReference>
<gene>
    <name evidence="3" type="ORF">IAG44_24830</name>
</gene>
<feature type="region of interest" description="Disordered" evidence="1">
    <location>
        <begin position="1"/>
        <end position="37"/>
    </location>
</feature>
<evidence type="ECO:0000259" key="2">
    <source>
        <dbReference type="PROSITE" id="PS51819"/>
    </source>
</evidence>
<dbReference type="Pfam" id="PF18029">
    <property type="entry name" value="Glyoxalase_6"/>
    <property type="match status" value="1"/>
</dbReference>
<dbReference type="AlphaFoldDB" id="A0A7H0IHR1"/>
<dbReference type="PANTHER" id="PTHR35908:SF1">
    <property type="entry name" value="CONSERVED PROTEIN"/>
    <property type="match status" value="1"/>
</dbReference>
<sequence>MLPRPGRAGQAITVDGTGNRVTSPEPAAPPAGRGGCRRYRADPLALAAFYRAATGWEPYPRSDDGFAGLTTPDGLFVGFQKVPGYRAPTWPDQSGVPQQAHLDFDVDDLAQTEARLLALGATRPPHAPHAPDEPRWRVLLDPEGHPFCLTERRASAEPERRV</sequence>
<dbReference type="InterPro" id="IPR029068">
    <property type="entry name" value="Glyas_Bleomycin-R_OHBP_Dase"/>
</dbReference>
<evidence type="ECO:0000313" key="4">
    <source>
        <dbReference type="Proteomes" id="UP000516052"/>
    </source>
</evidence>
<accession>A0A7H0IHR1</accession>
<dbReference type="Gene3D" id="3.10.180.10">
    <property type="entry name" value="2,3-Dihydroxybiphenyl 1,2-Dioxygenase, domain 1"/>
    <property type="match status" value="1"/>
</dbReference>
<dbReference type="CDD" id="cd06587">
    <property type="entry name" value="VOC"/>
    <property type="match status" value="1"/>
</dbReference>
<name>A0A7H0IHR1_9ACTN</name>
<evidence type="ECO:0000313" key="3">
    <source>
        <dbReference type="EMBL" id="QNP72327.1"/>
    </source>
</evidence>
<evidence type="ECO:0000256" key="1">
    <source>
        <dbReference type="SAM" id="MobiDB-lite"/>
    </source>
</evidence>
<dbReference type="KEGG" id="sroi:IAG44_24830"/>
<dbReference type="SUPFAM" id="SSF54593">
    <property type="entry name" value="Glyoxalase/Bleomycin resistance protein/Dihydroxybiphenyl dioxygenase"/>
    <property type="match status" value="1"/>
</dbReference>
<dbReference type="PROSITE" id="PS51819">
    <property type="entry name" value="VOC"/>
    <property type="match status" value="1"/>
</dbReference>
<proteinExistence type="predicted"/>
<feature type="domain" description="VOC" evidence="2">
    <location>
        <begin position="32"/>
        <end position="152"/>
    </location>
</feature>
<dbReference type="Proteomes" id="UP000516052">
    <property type="component" value="Chromosome"/>
</dbReference>
<organism evidence="3 4">
    <name type="scientific">Streptomyces roseirectus</name>
    <dbReference type="NCBI Taxonomy" id="2768066"/>
    <lineage>
        <taxon>Bacteria</taxon>
        <taxon>Bacillati</taxon>
        <taxon>Actinomycetota</taxon>
        <taxon>Actinomycetes</taxon>
        <taxon>Kitasatosporales</taxon>
        <taxon>Streptomycetaceae</taxon>
        <taxon>Streptomyces</taxon>
    </lineage>
</organism>